<evidence type="ECO:0000259" key="5">
    <source>
        <dbReference type="Pfam" id="PF01625"/>
    </source>
</evidence>
<dbReference type="NCBIfam" id="TIGR00401">
    <property type="entry name" value="msrA"/>
    <property type="match status" value="1"/>
</dbReference>
<dbReference type="PANTHER" id="PTHR43774">
    <property type="entry name" value="PEPTIDE METHIONINE SULFOXIDE REDUCTASE"/>
    <property type="match status" value="1"/>
</dbReference>
<evidence type="ECO:0000313" key="6">
    <source>
        <dbReference type="EMBL" id="CAG2148377.1"/>
    </source>
</evidence>
<reference evidence="6" key="1">
    <citation type="submission" date="2021-03" db="EMBL/GenBank/DDBJ databases">
        <authorList>
            <person name="Peeters C."/>
        </authorList>
    </citation>
    <scope>NUCLEOTIDE SEQUENCE</scope>
    <source>
        <strain evidence="6">LMG 31506</strain>
    </source>
</reference>
<gene>
    <name evidence="6" type="primary">msrA2</name>
    <name evidence="4" type="synonym">msrA</name>
    <name evidence="6" type="ORF">LMG31506_03812</name>
</gene>
<dbReference type="Proteomes" id="UP000672934">
    <property type="component" value="Unassembled WGS sequence"/>
</dbReference>
<dbReference type="HAMAP" id="MF_01401">
    <property type="entry name" value="MsrA"/>
    <property type="match status" value="1"/>
</dbReference>
<feature type="active site" evidence="4">
    <location>
        <position position="22"/>
    </location>
</feature>
<comment type="catalytic activity">
    <reaction evidence="3 4">
        <text>[thioredoxin]-disulfide + L-methionine + H2O = L-methionine (S)-S-oxide + [thioredoxin]-dithiol</text>
        <dbReference type="Rhea" id="RHEA:19993"/>
        <dbReference type="Rhea" id="RHEA-COMP:10698"/>
        <dbReference type="Rhea" id="RHEA-COMP:10700"/>
        <dbReference type="ChEBI" id="CHEBI:15377"/>
        <dbReference type="ChEBI" id="CHEBI:29950"/>
        <dbReference type="ChEBI" id="CHEBI:50058"/>
        <dbReference type="ChEBI" id="CHEBI:57844"/>
        <dbReference type="ChEBI" id="CHEBI:58772"/>
        <dbReference type="EC" id="1.8.4.11"/>
    </reaction>
</comment>
<comment type="function">
    <text evidence="4">Has an important function as a repair enzyme for proteins that have been inactivated by oxidation. Catalyzes the reversible oxidation-reduction of methionine sulfoxide in proteins to methionine.</text>
</comment>
<keyword evidence="7" id="KW-1185">Reference proteome</keyword>
<name>A0A916IZ28_9BURK</name>
<evidence type="ECO:0000256" key="3">
    <source>
        <dbReference type="ARBA" id="ARBA00048782"/>
    </source>
</evidence>
<comment type="caution">
    <text evidence="6">The sequence shown here is derived from an EMBL/GenBank/DDBJ whole genome shotgun (WGS) entry which is preliminary data.</text>
</comment>
<dbReference type="PANTHER" id="PTHR43774:SF1">
    <property type="entry name" value="PEPTIDE METHIONINE SULFOXIDE REDUCTASE MSRA 2"/>
    <property type="match status" value="1"/>
</dbReference>
<dbReference type="EMBL" id="CAJPUY010000013">
    <property type="protein sequence ID" value="CAG2148377.1"/>
    <property type="molecule type" value="Genomic_DNA"/>
</dbReference>
<dbReference type="Gene3D" id="3.30.1060.10">
    <property type="entry name" value="Peptide methionine sulphoxide reductase MsrA"/>
    <property type="match status" value="1"/>
</dbReference>
<proteinExistence type="inferred from homology"/>
<evidence type="ECO:0000313" key="7">
    <source>
        <dbReference type="Proteomes" id="UP000672934"/>
    </source>
</evidence>
<dbReference type="AlphaFoldDB" id="A0A916IZ28"/>
<protein>
    <recommendedName>
        <fullName evidence="4">Peptide methionine sulfoxide reductase MsrA</fullName>
        <shortName evidence="4">Protein-methionine-S-oxide reductase</shortName>
        <ecNumber evidence="4">1.8.4.11</ecNumber>
    </recommendedName>
    <alternativeName>
        <fullName evidence="4">Peptide-methionine (S)-S-oxide reductase</fullName>
        <shortName evidence="4">Peptide Met(O) reductase</shortName>
    </alternativeName>
</protein>
<evidence type="ECO:0000256" key="1">
    <source>
        <dbReference type="ARBA" id="ARBA00023002"/>
    </source>
</evidence>
<feature type="domain" description="Peptide methionine sulphoxide reductase MsrA" evidence="5">
    <location>
        <begin position="15"/>
        <end position="167"/>
    </location>
</feature>
<dbReference type="EC" id="1.8.4.11" evidence="4"/>
<dbReference type="GO" id="GO:0008113">
    <property type="term" value="F:peptide-methionine (S)-S-oxide reductase activity"/>
    <property type="evidence" value="ECO:0007669"/>
    <property type="project" value="UniProtKB-UniRule"/>
</dbReference>
<sequence length="188" mass="21248">MDPRGAANMEHELETATLGGGCFWCLEAVYQQVNGVRAVESGYTGGHVTHPTYQQVSEGDTGHAEVVRVTFDPAVINFREIIEIFFAIHDPTTLNRQGNDVGPQYRSVIFTHSEAQRAVAEYVMRELVANKTFDAPIVTQIEPEQPYWRAEASHQNYFQDHPSQGYCAFIISPKLAKFRERFAGKLRR</sequence>
<dbReference type="SUPFAM" id="SSF55068">
    <property type="entry name" value="Peptide methionine sulfoxide reductase"/>
    <property type="match status" value="1"/>
</dbReference>
<dbReference type="InterPro" id="IPR036509">
    <property type="entry name" value="Met_Sox_Rdtase_MsrA_sf"/>
</dbReference>
<dbReference type="InterPro" id="IPR002569">
    <property type="entry name" value="Met_Sox_Rdtase_MsrA_dom"/>
</dbReference>
<keyword evidence="1 4" id="KW-0560">Oxidoreductase</keyword>
<comment type="catalytic activity">
    <reaction evidence="2 4">
        <text>L-methionyl-[protein] + [thioredoxin]-disulfide + H2O = L-methionyl-(S)-S-oxide-[protein] + [thioredoxin]-dithiol</text>
        <dbReference type="Rhea" id="RHEA:14217"/>
        <dbReference type="Rhea" id="RHEA-COMP:10698"/>
        <dbReference type="Rhea" id="RHEA-COMP:10700"/>
        <dbReference type="Rhea" id="RHEA-COMP:12313"/>
        <dbReference type="Rhea" id="RHEA-COMP:12315"/>
        <dbReference type="ChEBI" id="CHEBI:15377"/>
        <dbReference type="ChEBI" id="CHEBI:16044"/>
        <dbReference type="ChEBI" id="CHEBI:29950"/>
        <dbReference type="ChEBI" id="CHEBI:44120"/>
        <dbReference type="ChEBI" id="CHEBI:50058"/>
        <dbReference type="EC" id="1.8.4.11"/>
    </reaction>
</comment>
<evidence type="ECO:0000256" key="4">
    <source>
        <dbReference type="HAMAP-Rule" id="MF_01401"/>
    </source>
</evidence>
<accession>A0A916IZ28</accession>
<organism evidence="6 7">
    <name type="scientific">Cupriavidus yeoncheonensis</name>
    <dbReference type="NCBI Taxonomy" id="1462994"/>
    <lineage>
        <taxon>Bacteria</taxon>
        <taxon>Pseudomonadati</taxon>
        <taxon>Pseudomonadota</taxon>
        <taxon>Betaproteobacteria</taxon>
        <taxon>Burkholderiales</taxon>
        <taxon>Burkholderiaceae</taxon>
        <taxon>Cupriavidus</taxon>
    </lineage>
</organism>
<evidence type="ECO:0000256" key="2">
    <source>
        <dbReference type="ARBA" id="ARBA00047806"/>
    </source>
</evidence>
<dbReference type="Pfam" id="PF01625">
    <property type="entry name" value="PMSR"/>
    <property type="match status" value="1"/>
</dbReference>
<comment type="similarity">
    <text evidence="4">Belongs to the MsrA Met sulfoxide reductase family.</text>
</comment>